<evidence type="ECO:0000259" key="2">
    <source>
        <dbReference type="PROSITE" id="PS50994"/>
    </source>
</evidence>
<sequence length="276" mass="32313">MLFKLTVECRGQNFSGQRGAFVLERCERHPREYPEDMNITRRSDRAEKGSRQRSDGLLGMADHTGVRCGDIIRSWSLVRTQPRIHVLLRRQNKIGSSGWIRVSRWMSHRNGLRAQVSKNRTRLRQQLPLHGLWETMETQLRPQLVVLWKPKHISGKGLNKCRQWSYRDSSRNINTFDNTMQTQGKQLDNINDKKGDFGIDVAQGQDWQNNLIYQIMSLMMKDRCDNGGEFRNKEMDDFCSRKGIKREFSNARTPQQNKVAERRNRTLIEAAMTMFG</sequence>
<gene>
    <name evidence="3" type="ORF">Tco_0702187</name>
</gene>
<keyword evidence="4" id="KW-1185">Reference proteome</keyword>
<dbReference type="Gene3D" id="3.30.420.10">
    <property type="entry name" value="Ribonuclease H-like superfamily/Ribonuclease H"/>
    <property type="match status" value="1"/>
</dbReference>
<comment type="caution">
    <text evidence="3">The sequence shown here is derived from an EMBL/GenBank/DDBJ whole genome shotgun (WGS) entry which is preliminary data.</text>
</comment>
<feature type="region of interest" description="Disordered" evidence="1">
    <location>
        <begin position="34"/>
        <end position="58"/>
    </location>
</feature>
<evidence type="ECO:0000256" key="1">
    <source>
        <dbReference type="SAM" id="MobiDB-lite"/>
    </source>
</evidence>
<accession>A0ABQ4XWV4</accession>
<dbReference type="EMBL" id="BQNB010009856">
    <property type="protein sequence ID" value="GJS69346.1"/>
    <property type="molecule type" value="Genomic_DNA"/>
</dbReference>
<dbReference type="InterPro" id="IPR012337">
    <property type="entry name" value="RNaseH-like_sf"/>
</dbReference>
<name>A0ABQ4XWV4_9ASTR</name>
<evidence type="ECO:0000313" key="3">
    <source>
        <dbReference type="EMBL" id="GJS69346.1"/>
    </source>
</evidence>
<evidence type="ECO:0000313" key="4">
    <source>
        <dbReference type="Proteomes" id="UP001151760"/>
    </source>
</evidence>
<proteinExistence type="predicted"/>
<dbReference type="InterPro" id="IPR001584">
    <property type="entry name" value="Integrase_cat-core"/>
</dbReference>
<dbReference type="PANTHER" id="PTHR42648">
    <property type="entry name" value="TRANSPOSASE, PUTATIVE-RELATED"/>
    <property type="match status" value="1"/>
</dbReference>
<dbReference type="PROSITE" id="PS50994">
    <property type="entry name" value="INTEGRASE"/>
    <property type="match status" value="1"/>
</dbReference>
<reference evidence="3" key="1">
    <citation type="journal article" date="2022" name="Int. J. Mol. Sci.">
        <title>Draft Genome of Tanacetum Coccineum: Genomic Comparison of Closely Related Tanacetum-Family Plants.</title>
        <authorList>
            <person name="Yamashiro T."/>
            <person name="Shiraishi A."/>
            <person name="Nakayama K."/>
            <person name="Satake H."/>
        </authorList>
    </citation>
    <scope>NUCLEOTIDE SEQUENCE</scope>
</reference>
<dbReference type="InterPro" id="IPR036397">
    <property type="entry name" value="RNaseH_sf"/>
</dbReference>
<dbReference type="PANTHER" id="PTHR42648:SF32">
    <property type="entry name" value="RIBONUCLEASE H-LIKE DOMAIN, GAG-PRE-INTEGRASE DOMAIN PROTEIN-RELATED"/>
    <property type="match status" value="1"/>
</dbReference>
<feature type="domain" description="Integrase catalytic" evidence="2">
    <location>
        <begin position="225"/>
        <end position="276"/>
    </location>
</feature>
<dbReference type="SUPFAM" id="SSF53098">
    <property type="entry name" value="Ribonuclease H-like"/>
    <property type="match status" value="1"/>
</dbReference>
<dbReference type="Proteomes" id="UP001151760">
    <property type="component" value="Unassembled WGS sequence"/>
</dbReference>
<reference evidence="3" key="2">
    <citation type="submission" date="2022-01" db="EMBL/GenBank/DDBJ databases">
        <authorList>
            <person name="Yamashiro T."/>
            <person name="Shiraishi A."/>
            <person name="Satake H."/>
            <person name="Nakayama K."/>
        </authorList>
    </citation>
    <scope>NUCLEOTIDE SEQUENCE</scope>
</reference>
<protein>
    <submittedName>
        <fullName evidence="3">Ribonuclease H-like domain-containing protein</fullName>
    </submittedName>
</protein>
<feature type="compositionally biased region" description="Basic and acidic residues" evidence="1">
    <location>
        <begin position="34"/>
        <end position="54"/>
    </location>
</feature>
<dbReference type="InterPro" id="IPR039537">
    <property type="entry name" value="Retrotran_Ty1/copia-like"/>
</dbReference>
<organism evidence="3 4">
    <name type="scientific">Tanacetum coccineum</name>
    <dbReference type="NCBI Taxonomy" id="301880"/>
    <lineage>
        <taxon>Eukaryota</taxon>
        <taxon>Viridiplantae</taxon>
        <taxon>Streptophyta</taxon>
        <taxon>Embryophyta</taxon>
        <taxon>Tracheophyta</taxon>
        <taxon>Spermatophyta</taxon>
        <taxon>Magnoliopsida</taxon>
        <taxon>eudicotyledons</taxon>
        <taxon>Gunneridae</taxon>
        <taxon>Pentapetalae</taxon>
        <taxon>asterids</taxon>
        <taxon>campanulids</taxon>
        <taxon>Asterales</taxon>
        <taxon>Asteraceae</taxon>
        <taxon>Asteroideae</taxon>
        <taxon>Anthemideae</taxon>
        <taxon>Anthemidinae</taxon>
        <taxon>Tanacetum</taxon>
    </lineage>
</organism>